<proteinExistence type="predicted"/>
<dbReference type="Gene3D" id="3.40.50.150">
    <property type="entry name" value="Vaccinia Virus protein VP39"/>
    <property type="match status" value="1"/>
</dbReference>
<protein>
    <recommendedName>
        <fullName evidence="3">FAM86 N-terminal domain-containing protein</fullName>
    </recommendedName>
</protein>
<dbReference type="EMBL" id="MBFR01000131">
    <property type="protein sequence ID" value="PVU93359.1"/>
    <property type="molecule type" value="Genomic_DNA"/>
</dbReference>
<dbReference type="PANTHER" id="PTHR14614">
    <property type="entry name" value="HEPATOCELLULAR CARCINOMA-ASSOCIATED ANTIGEN"/>
    <property type="match status" value="1"/>
</dbReference>
<dbReference type="SUPFAM" id="SSF53335">
    <property type="entry name" value="S-adenosyl-L-methionine-dependent methyltransferases"/>
    <property type="match status" value="1"/>
</dbReference>
<name>A0A2T9YM20_9FUNG</name>
<dbReference type="InterPro" id="IPR029063">
    <property type="entry name" value="SAM-dependent_MTases_sf"/>
</dbReference>
<gene>
    <name evidence="1" type="ORF">BB561_003341</name>
</gene>
<evidence type="ECO:0008006" key="3">
    <source>
        <dbReference type="Google" id="ProtNLM"/>
    </source>
</evidence>
<organism evidence="1 2">
    <name type="scientific">Smittium simulii</name>
    <dbReference type="NCBI Taxonomy" id="133385"/>
    <lineage>
        <taxon>Eukaryota</taxon>
        <taxon>Fungi</taxon>
        <taxon>Fungi incertae sedis</taxon>
        <taxon>Zoopagomycota</taxon>
        <taxon>Kickxellomycotina</taxon>
        <taxon>Harpellomycetes</taxon>
        <taxon>Harpellales</taxon>
        <taxon>Legeriomycetaceae</taxon>
        <taxon>Smittium</taxon>
    </lineage>
</organism>
<evidence type="ECO:0000313" key="1">
    <source>
        <dbReference type="EMBL" id="PVU93359.1"/>
    </source>
</evidence>
<dbReference type="AlphaFoldDB" id="A0A2T9YM20"/>
<comment type="caution">
    <text evidence="1">The sequence shown here is derived from an EMBL/GenBank/DDBJ whole genome shotgun (WGS) entry which is preliminary data.</text>
</comment>
<reference evidence="1 2" key="1">
    <citation type="journal article" date="2018" name="MBio">
        <title>Comparative Genomics Reveals the Core Gene Toolbox for the Fungus-Insect Symbiosis.</title>
        <authorList>
            <person name="Wang Y."/>
            <person name="Stata M."/>
            <person name="Wang W."/>
            <person name="Stajich J.E."/>
            <person name="White M.M."/>
            <person name="Moncalvo J.M."/>
        </authorList>
    </citation>
    <scope>NUCLEOTIDE SEQUENCE [LARGE SCALE GENOMIC DNA]</scope>
    <source>
        <strain evidence="1 2">SWE-8-4</strain>
    </source>
</reference>
<keyword evidence="2" id="KW-1185">Reference proteome</keyword>
<dbReference type="OrthoDB" id="443981at2759"/>
<evidence type="ECO:0000313" key="2">
    <source>
        <dbReference type="Proteomes" id="UP000245383"/>
    </source>
</evidence>
<accession>A0A2T9YM20</accession>
<dbReference type="InterPro" id="IPR019410">
    <property type="entry name" value="Methyltransf_16"/>
</dbReference>
<dbReference type="STRING" id="133385.A0A2T9YM20"/>
<sequence>MLLQIPPIPSSKSCPLEHIENTTKYILYQLEKQRGVQPQELPFTIDSSYYPWQLEEAIEREWSIDWLQAVIKASIKYIDHFDPDFETRPFVERYESLIANSSKALAELCGKTASSSLNVCIEVWDSAANKIPLIINEPDFSHADVGSKTWGSSVLLSRWISRNEFNISKYSNLLEIGCGTGLCSLSVSRMLLNSSKNHCLTITDYLDSLLDSVKKSFLLTFKHKNIIWDNNQTHIDSNLHLEILKCDWFSINPILNNNHSKPSNSNQVNETNNSLSLSFIEPPVANYHDLNCEPQIYDEKSVYHNYNWEKSFESYDCIIASDVLYEIEHALIIPRMINYLLARSITSAFKSSETFTFINKAEFNSADITSSKVLHDLIDQIDCPIFVIVAPLRKTHWNEINTFESEMVKFDFKNIYQKDISLQQDLEIWAEGLLNNTSVKFEDIKSIISSKTDDNNDNDLYRLDSSIDELCTETKMAVMDIMNNCKKDPLMKNKKSQYFIKNKSKKLWSWIKNKIGRGFIPISNGPVLGTDGNLIIVQNQKLLVWAKHFEGLAEDSTGNKPSRDTLPECNDIITWESIKIAIKATPNNKAAGIDGVPSEIWKICEN</sequence>
<dbReference type="Proteomes" id="UP000245383">
    <property type="component" value="Unassembled WGS sequence"/>
</dbReference>
<dbReference type="Pfam" id="PF10294">
    <property type="entry name" value="Methyltransf_16"/>
    <property type="match status" value="1"/>
</dbReference>